<dbReference type="Gene3D" id="2.60.40.150">
    <property type="entry name" value="C2 domain"/>
    <property type="match status" value="1"/>
</dbReference>
<dbReference type="PROSITE" id="PS50076">
    <property type="entry name" value="DNAJ_2"/>
    <property type="match status" value="1"/>
</dbReference>
<feature type="transmembrane region" description="Helical" evidence="10">
    <location>
        <begin position="63"/>
        <end position="88"/>
    </location>
</feature>
<dbReference type="Gene3D" id="1.10.150.20">
    <property type="entry name" value="5' to 3' exonuclease, C-terminal subdomain"/>
    <property type="match status" value="1"/>
</dbReference>
<protein>
    <recommendedName>
        <fullName evidence="11">J domain-containing protein</fullName>
    </recommendedName>
</protein>
<dbReference type="Gene3D" id="1.10.287.110">
    <property type="entry name" value="DnaJ domain"/>
    <property type="match status" value="1"/>
</dbReference>
<keyword evidence="8" id="KW-0143">Chaperone</keyword>
<evidence type="ECO:0000256" key="8">
    <source>
        <dbReference type="ARBA" id="ARBA00023186"/>
    </source>
</evidence>
<dbReference type="InterPro" id="IPR014756">
    <property type="entry name" value="Ig_E-set"/>
</dbReference>
<dbReference type="AlphaFoldDB" id="A0A5P1FUJ2"/>
<feature type="domain" description="J" evidence="11">
    <location>
        <begin position="99"/>
        <end position="164"/>
    </location>
</feature>
<evidence type="ECO:0000313" key="12">
    <source>
        <dbReference type="EMBL" id="ONK80679.1"/>
    </source>
</evidence>
<dbReference type="PANTHER" id="PTHR24075">
    <property type="entry name" value="SEC63 DOMAIN-CONTAINING"/>
    <property type="match status" value="1"/>
</dbReference>
<dbReference type="SMART" id="SM00271">
    <property type="entry name" value="DnaJ"/>
    <property type="match status" value="1"/>
</dbReference>
<feature type="region of interest" description="Disordered" evidence="9">
    <location>
        <begin position="615"/>
        <end position="646"/>
    </location>
</feature>
<dbReference type="EMBL" id="CM007381">
    <property type="protein sequence ID" value="ONK80679.1"/>
    <property type="molecule type" value="Genomic_DNA"/>
</dbReference>
<keyword evidence="7 10" id="KW-0472">Membrane</keyword>
<name>A0A5P1FUJ2_ASPOF</name>
<evidence type="ECO:0000256" key="7">
    <source>
        <dbReference type="ARBA" id="ARBA00023136"/>
    </source>
</evidence>
<evidence type="ECO:0000256" key="5">
    <source>
        <dbReference type="ARBA" id="ARBA00022927"/>
    </source>
</evidence>
<keyword evidence="4" id="KW-0256">Endoplasmic reticulum</keyword>
<dbReference type="Gramene" id="ONK80679">
    <property type="protein sequence ID" value="ONK80679"/>
    <property type="gene ID" value="A4U43_C01F20540"/>
</dbReference>
<sequence length="646" mass="73284">MAASEDSSALYPFFILSMLAIPLVPHTFFKLLNTITRKAKTIHCQCSLCSHSRKCRKSIFKRISTISTCSNVAFLLLWAFVVIIVYHITHTSYEIQAFEPFSILGLDPGASDSEIKKAYRKLSILYHPDKNPEPEAHNYFVSFISKAYQALTDPVSRENYQKYGHPDGRQGFRMGIALPYFLMNSYGSSGGVVLLGIVGICIILPLTIAVAYLSWSSKYSGNYVMYQTLVTYFQSMKPSLAPSKVWEIFIKSAEFRKIPVRKRDSEPIQNLFGMVRRELNMESKKDQSLFWKQDPGLVKMALLLHTQLTRQSHCLYSPLRSDLKRMLELAPLLLEHLVAIAVIPRPPIGRGLLRPAIGAIELSQNIVQAVPLRAREVVEGNLDGIAAFLQLPHFTKTTTKKIFPKKVQTFQELRDMSMQERSQLLSQAAGFSLTQVHDIEIVLESLPSITLEVSLKTEGEEEIQEGDFTTMYAWINLKRGNNLKSSLPHSPYYPFYKEENYYLILADSATNEVWISQKVNFMDEDSAVRSAKKLIARMKELLGATDQEISEAVKFVAEKVKNGSRQVIGKLLAPGEGTYNLTAYCLCDSWIGCDVKTDIKVEVFKKNRDIKANESTSIEQEIEEVDEDYDSEYSDDDDENEKKMIQ</sequence>
<gene>
    <name evidence="12" type="ORF">A4U43_C01F20540</name>
</gene>
<dbReference type="OrthoDB" id="1734229at2759"/>
<proteinExistence type="predicted"/>
<keyword evidence="6 10" id="KW-1133">Transmembrane helix</keyword>
<feature type="transmembrane region" description="Helical" evidence="10">
    <location>
        <begin position="192"/>
        <end position="215"/>
    </location>
</feature>
<dbReference type="GO" id="GO:0003723">
    <property type="term" value="F:RNA binding"/>
    <property type="evidence" value="ECO:0007669"/>
    <property type="project" value="TreeGrafter"/>
</dbReference>
<keyword evidence="5" id="KW-0653">Protein transport</keyword>
<dbReference type="Pfam" id="PF02889">
    <property type="entry name" value="Sec63"/>
    <property type="match status" value="1"/>
</dbReference>
<evidence type="ECO:0000259" key="11">
    <source>
        <dbReference type="PROSITE" id="PS50076"/>
    </source>
</evidence>
<dbReference type="GO" id="GO:0006614">
    <property type="term" value="P:SRP-dependent cotranslational protein targeting to membrane"/>
    <property type="evidence" value="ECO:0007669"/>
    <property type="project" value="TreeGrafter"/>
</dbReference>
<keyword evidence="2" id="KW-0813">Transport</keyword>
<feature type="transmembrane region" description="Helical" evidence="10">
    <location>
        <begin position="12"/>
        <end position="32"/>
    </location>
</feature>
<dbReference type="Proteomes" id="UP000243459">
    <property type="component" value="Chromosome 1"/>
</dbReference>
<accession>A0A5P1FUJ2</accession>
<dbReference type="PRINTS" id="PR00625">
    <property type="entry name" value="JDOMAIN"/>
</dbReference>
<dbReference type="SUPFAM" id="SSF158702">
    <property type="entry name" value="Sec63 N-terminal domain-like"/>
    <property type="match status" value="1"/>
</dbReference>
<dbReference type="InterPro" id="IPR035892">
    <property type="entry name" value="C2_domain_sf"/>
</dbReference>
<reference evidence="13" key="1">
    <citation type="journal article" date="2017" name="Nat. Commun.">
        <title>The asparagus genome sheds light on the origin and evolution of a young Y chromosome.</title>
        <authorList>
            <person name="Harkess A."/>
            <person name="Zhou J."/>
            <person name="Xu C."/>
            <person name="Bowers J.E."/>
            <person name="Van der Hulst R."/>
            <person name="Ayyampalayam S."/>
            <person name="Mercati F."/>
            <person name="Riccardi P."/>
            <person name="McKain M.R."/>
            <person name="Kakrana A."/>
            <person name="Tang H."/>
            <person name="Ray J."/>
            <person name="Groenendijk J."/>
            <person name="Arikit S."/>
            <person name="Mathioni S.M."/>
            <person name="Nakano M."/>
            <person name="Shan H."/>
            <person name="Telgmann-Rauber A."/>
            <person name="Kanno A."/>
            <person name="Yue Z."/>
            <person name="Chen H."/>
            <person name="Li W."/>
            <person name="Chen Y."/>
            <person name="Xu X."/>
            <person name="Zhang Y."/>
            <person name="Luo S."/>
            <person name="Chen H."/>
            <person name="Gao J."/>
            <person name="Mao Z."/>
            <person name="Pires J.C."/>
            <person name="Luo M."/>
            <person name="Kudrna D."/>
            <person name="Wing R.A."/>
            <person name="Meyers B.C."/>
            <person name="Yi K."/>
            <person name="Kong H."/>
            <person name="Lavrijsen P."/>
            <person name="Sunseri F."/>
            <person name="Falavigna A."/>
            <person name="Ye Y."/>
            <person name="Leebens-Mack J.H."/>
            <person name="Chen G."/>
        </authorList>
    </citation>
    <scope>NUCLEOTIDE SEQUENCE [LARGE SCALE GENOMIC DNA]</scope>
    <source>
        <strain evidence="13">cv. DH0086</strain>
    </source>
</reference>
<evidence type="ECO:0000256" key="6">
    <source>
        <dbReference type="ARBA" id="ARBA00022989"/>
    </source>
</evidence>
<dbReference type="Pfam" id="PF00226">
    <property type="entry name" value="DnaJ"/>
    <property type="match status" value="1"/>
</dbReference>
<evidence type="ECO:0000256" key="1">
    <source>
        <dbReference type="ARBA" id="ARBA00004477"/>
    </source>
</evidence>
<evidence type="ECO:0000256" key="9">
    <source>
        <dbReference type="SAM" id="MobiDB-lite"/>
    </source>
</evidence>
<dbReference type="InterPro" id="IPR004179">
    <property type="entry name" value="Sec63-dom"/>
</dbReference>
<organism evidence="12 13">
    <name type="scientific">Asparagus officinalis</name>
    <name type="common">Garden asparagus</name>
    <dbReference type="NCBI Taxonomy" id="4686"/>
    <lineage>
        <taxon>Eukaryota</taxon>
        <taxon>Viridiplantae</taxon>
        <taxon>Streptophyta</taxon>
        <taxon>Embryophyta</taxon>
        <taxon>Tracheophyta</taxon>
        <taxon>Spermatophyta</taxon>
        <taxon>Magnoliopsida</taxon>
        <taxon>Liliopsida</taxon>
        <taxon>Asparagales</taxon>
        <taxon>Asparagaceae</taxon>
        <taxon>Asparagoideae</taxon>
        <taxon>Asparagus</taxon>
    </lineage>
</organism>
<evidence type="ECO:0000256" key="4">
    <source>
        <dbReference type="ARBA" id="ARBA00022824"/>
    </source>
</evidence>
<dbReference type="GO" id="GO:0031207">
    <property type="term" value="C:Sec62/Sec63 complex"/>
    <property type="evidence" value="ECO:0007669"/>
    <property type="project" value="TreeGrafter"/>
</dbReference>
<dbReference type="PANTHER" id="PTHR24075:SF0">
    <property type="entry name" value="TRANSLOCATION PROTEIN SEC63 HOMOLOG"/>
    <property type="match status" value="1"/>
</dbReference>
<dbReference type="SMART" id="SM00973">
    <property type="entry name" value="Sec63"/>
    <property type="match status" value="1"/>
</dbReference>
<dbReference type="GO" id="GO:0008320">
    <property type="term" value="F:protein transmembrane transporter activity"/>
    <property type="evidence" value="ECO:0007669"/>
    <property type="project" value="TreeGrafter"/>
</dbReference>
<keyword evidence="3 10" id="KW-0812">Transmembrane</keyword>
<dbReference type="GO" id="GO:0006620">
    <property type="term" value="P:post-translational protein targeting to endoplasmic reticulum membrane"/>
    <property type="evidence" value="ECO:0007669"/>
    <property type="project" value="TreeGrafter"/>
</dbReference>
<feature type="compositionally biased region" description="Acidic residues" evidence="9">
    <location>
        <begin position="620"/>
        <end position="639"/>
    </location>
</feature>
<dbReference type="FunFam" id="1.10.287.110:FF:000038">
    <property type="entry name" value="DnaJ protein ERDJ2A"/>
    <property type="match status" value="1"/>
</dbReference>
<evidence type="ECO:0000256" key="10">
    <source>
        <dbReference type="SAM" id="Phobius"/>
    </source>
</evidence>
<dbReference type="Gene3D" id="1.10.3380.10">
    <property type="entry name" value="Sec63 N-terminal domain-like domain"/>
    <property type="match status" value="1"/>
</dbReference>
<dbReference type="InterPro" id="IPR001623">
    <property type="entry name" value="DnaJ_domain"/>
</dbReference>
<keyword evidence="13" id="KW-1185">Reference proteome</keyword>
<dbReference type="SUPFAM" id="SSF81296">
    <property type="entry name" value="E set domains"/>
    <property type="match status" value="1"/>
</dbReference>
<dbReference type="InterPro" id="IPR036869">
    <property type="entry name" value="J_dom_sf"/>
</dbReference>
<comment type="subcellular location">
    <subcellularLocation>
        <location evidence="1">Endoplasmic reticulum membrane</location>
        <topology evidence="1">Multi-pass membrane protein</topology>
    </subcellularLocation>
</comment>
<evidence type="ECO:0000313" key="13">
    <source>
        <dbReference type="Proteomes" id="UP000243459"/>
    </source>
</evidence>
<evidence type="ECO:0000256" key="3">
    <source>
        <dbReference type="ARBA" id="ARBA00022692"/>
    </source>
</evidence>
<dbReference type="SUPFAM" id="SSF46565">
    <property type="entry name" value="Chaperone J-domain"/>
    <property type="match status" value="1"/>
</dbReference>
<dbReference type="CDD" id="cd06257">
    <property type="entry name" value="DnaJ"/>
    <property type="match status" value="1"/>
</dbReference>
<evidence type="ECO:0000256" key="2">
    <source>
        <dbReference type="ARBA" id="ARBA00022448"/>
    </source>
</evidence>